<evidence type="ECO:0000313" key="8">
    <source>
        <dbReference type="EMBL" id="GEL25808.1"/>
    </source>
</evidence>
<evidence type="ECO:0000313" key="9">
    <source>
        <dbReference type="Proteomes" id="UP000321685"/>
    </source>
</evidence>
<dbReference type="InterPro" id="IPR050088">
    <property type="entry name" value="IspD/TarI_cytidylyltransf_bact"/>
</dbReference>
<dbReference type="AlphaFoldDB" id="A0A511DRX7"/>
<name>A0A511DRX7_9PSEU</name>
<dbReference type="UniPathway" id="UPA00056">
    <property type="reaction ID" value="UER00093"/>
</dbReference>
<organism evidence="8 9">
    <name type="scientific">Pseudonocardia sulfidoxydans NBRC 16205</name>
    <dbReference type="NCBI Taxonomy" id="1223511"/>
    <lineage>
        <taxon>Bacteria</taxon>
        <taxon>Bacillati</taxon>
        <taxon>Actinomycetota</taxon>
        <taxon>Actinomycetes</taxon>
        <taxon>Pseudonocardiales</taxon>
        <taxon>Pseudonocardiaceae</taxon>
        <taxon>Pseudonocardia</taxon>
    </lineage>
</organism>
<proteinExistence type="inferred from homology"/>
<evidence type="ECO:0000256" key="6">
    <source>
        <dbReference type="ARBA" id="ARBA00023229"/>
    </source>
</evidence>
<reference evidence="8 9" key="1">
    <citation type="submission" date="2019-07" db="EMBL/GenBank/DDBJ databases">
        <title>Whole genome shotgun sequence of Pseudonocardia sulfidoxydans NBRC 16205.</title>
        <authorList>
            <person name="Hosoyama A."/>
            <person name="Uohara A."/>
            <person name="Ohji S."/>
            <person name="Ichikawa N."/>
        </authorList>
    </citation>
    <scope>NUCLEOTIDE SEQUENCE [LARGE SCALE GENOMIC DNA]</scope>
    <source>
        <strain evidence="8 9">NBRC 16205</strain>
    </source>
</reference>
<dbReference type="GO" id="GO:0050518">
    <property type="term" value="F:2-C-methyl-D-erythritol 4-phosphate cytidylyltransferase activity"/>
    <property type="evidence" value="ECO:0007669"/>
    <property type="project" value="UniProtKB-UniRule"/>
</dbReference>
<dbReference type="InterPro" id="IPR018294">
    <property type="entry name" value="ISPD_synthase_CS"/>
</dbReference>
<feature type="site" description="Positions MEP for the nucleophilic attack" evidence="7">
    <location>
        <position position="229"/>
    </location>
</feature>
<dbReference type="Pfam" id="PF01128">
    <property type="entry name" value="IspD"/>
    <property type="match status" value="2"/>
</dbReference>
<evidence type="ECO:0000256" key="4">
    <source>
        <dbReference type="ARBA" id="ARBA00022679"/>
    </source>
</evidence>
<keyword evidence="5 7" id="KW-0548">Nucleotidyltransferase</keyword>
<dbReference type="PANTHER" id="PTHR32125:SF4">
    <property type="entry name" value="2-C-METHYL-D-ERYTHRITOL 4-PHOSPHATE CYTIDYLYLTRANSFERASE, CHLOROPLASTIC"/>
    <property type="match status" value="1"/>
</dbReference>
<dbReference type="PANTHER" id="PTHR32125">
    <property type="entry name" value="2-C-METHYL-D-ERYTHRITOL 4-PHOSPHATE CYTIDYLYLTRANSFERASE, CHLOROPLASTIC"/>
    <property type="match status" value="1"/>
</dbReference>
<gene>
    <name evidence="7 8" type="primary">ispD</name>
    <name evidence="8" type="ORF">PSU4_47620</name>
</gene>
<dbReference type="NCBIfam" id="TIGR00453">
    <property type="entry name" value="ispD"/>
    <property type="match status" value="1"/>
</dbReference>
<comment type="pathway">
    <text evidence="2 7">Isoprenoid biosynthesis; isopentenyl diphosphate biosynthesis via DXP pathway; isopentenyl diphosphate from 1-deoxy-D-xylulose 5-phosphate: step 2/6.</text>
</comment>
<dbReference type="PROSITE" id="PS01295">
    <property type="entry name" value="ISPD"/>
    <property type="match status" value="1"/>
</dbReference>
<feature type="site" description="Positions MEP for the nucleophilic attack" evidence="7">
    <location>
        <position position="173"/>
    </location>
</feature>
<evidence type="ECO:0000256" key="1">
    <source>
        <dbReference type="ARBA" id="ARBA00001282"/>
    </source>
</evidence>
<evidence type="ECO:0000256" key="5">
    <source>
        <dbReference type="ARBA" id="ARBA00022695"/>
    </source>
</evidence>
<sequence length="257" mass="25654">MSVVAVVPAAGSGQRLGAGEPKAFVPVGGVPMLVRAVDGLLASGVVDHVVVAAPAELVDRAGELLRGRPVTVLAGGADRTASVLCALGALHGVGDPNGVHTGDERPGPPVGDGSAVEVVLVHDAARPLTPPALVMAVVEAVRAGHRAVIPVLPVADTIKRVDEDGDVVATVDRSVLRAVQTPQGFAPELLLRAHRAAAAAGAAATDDAGLVEALGETVHAVPGDPAAMKVTTPWDHRLADHLVNDAVAGEAAGTVAR</sequence>
<dbReference type="InterPro" id="IPR034683">
    <property type="entry name" value="IspD/TarI"/>
</dbReference>
<comment type="caution">
    <text evidence="8">The sequence shown here is derived from an EMBL/GenBank/DDBJ whole genome shotgun (WGS) entry which is preliminary data.</text>
</comment>
<feature type="site" description="Transition state stabilizer" evidence="7">
    <location>
        <position position="22"/>
    </location>
</feature>
<comment type="similarity">
    <text evidence="3 7">Belongs to the IspD/TarI cytidylyltransferase family. IspD subfamily.</text>
</comment>
<dbReference type="OrthoDB" id="9802561at2"/>
<dbReference type="FunFam" id="3.90.550.10:FF:000003">
    <property type="entry name" value="2-C-methyl-D-erythritol 4-phosphate cytidylyltransferase"/>
    <property type="match status" value="1"/>
</dbReference>
<comment type="function">
    <text evidence="7">Catalyzes the formation of 4-diphosphocytidyl-2-C-methyl-D-erythritol from CTP and 2-C-methyl-D-erythritol 4-phosphate (MEP).</text>
</comment>
<dbReference type="GO" id="GO:0019288">
    <property type="term" value="P:isopentenyl diphosphate biosynthetic process, methylerythritol 4-phosphate pathway"/>
    <property type="evidence" value="ECO:0007669"/>
    <property type="project" value="UniProtKB-UniRule"/>
</dbReference>
<evidence type="ECO:0000256" key="3">
    <source>
        <dbReference type="ARBA" id="ARBA00009789"/>
    </source>
</evidence>
<dbReference type="HAMAP" id="MF_00108">
    <property type="entry name" value="IspD"/>
    <property type="match status" value="1"/>
</dbReference>
<dbReference type="SUPFAM" id="SSF53448">
    <property type="entry name" value="Nucleotide-diphospho-sugar transferases"/>
    <property type="match status" value="1"/>
</dbReference>
<dbReference type="RefSeq" id="WP_147112659.1">
    <property type="nucleotide sequence ID" value="NZ_BJVJ01000064.1"/>
</dbReference>
<evidence type="ECO:0000256" key="2">
    <source>
        <dbReference type="ARBA" id="ARBA00004787"/>
    </source>
</evidence>
<dbReference type="Gene3D" id="3.90.550.10">
    <property type="entry name" value="Spore Coat Polysaccharide Biosynthesis Protein SpsA, Chain A"/>
    <property type="match status" value="1"/>
</dbReference>
<dbReference type="Proteomes" id="UP000321685">
    <property type="component" value="Unassembled WGS sequence"/>
</dbReference>
<dbReference type="InterPro" id="IPR029044">
    <property type="entry name" value="Nucleotide-diphossugar_trans"/>
</dbReference>
<keyword evidence="4 7" id="KW-0808">Transferase</keyword>
<keyword evidence="6 7" id="KW-0414">Isoprene biosynthesis</keyword>
<keyword evidence="9" id="KW-1185">Reference proteome</keyword>
<comment type="catalytic activity">
    <reaction evidence="1 7">
        <text>2-C-methyl-D-erythritol 4-phosphate + CTP + H(+) = 4-CDP-2-C-methyl-D-erythritol + diphosphate</text>
        <dbReference type="Rhea" id="RHEA:13429"/>
        <dbReference type="ChEBI" id="CHEBI:15378"/>
        <dbReference type="ChEBI" id="CHEBI:33019"/>
        <dbReference type="ChEBI" id="CHEBI:37563"/>
        <dbReference type="ChEBI" id="CHEBI:57823"/>
        <dbReference type="ChEBI" id="CHEBI:58262"/>
        <dbReference type="EC" id="2.7.7.60"/>
    </reaction>
</comment>
<dbReference type="EC" id="2.7.7.60" evidence="7"/>
<evidence type="ECO:0000256" key="7">
    <source>
        <dbReference type="HAMAP-Rule" id="MF_00108"/>
    </source>
</evidence>
<dbReference type="EMBL" id="BJVJ01000064">
    <property type="protein sequence ID" value="GEL25808.1"/>
    <property type="molecule type" value="Genomic_DNA"/>
</dbReference>
<feature type="site" description="Transition state stabilizer" evidence="7">
    <location>
        <position position="15"/>
    </location>
</feature>
<dbReference type="CDD" id="cd02516">
    <property type="entry name" value="CDP-ME_synthetase"/>
    <property type="match status" value="1"/>
</dbReference>
<dbReference type="InterPro" id="IPR001228">
    <property type="entry name" value="IspD"/>
</dbReference>
<accession>A0A511DRX7</accession>
<protein>
    <recommendedName>
        <fullName evidence="7">2-C-methyl-D-erythritol 4-phosphate cytidylyltransferase</fullName>
        <ecNumber evidence="7">2.7.7.60</ecNumber>
    </recommendedName>
    <alternativeName>
        <fullName evidence="7">4-diphosphocytidyl-2C-methyl-D-erythritol synthase</fullName>
    </alternativeName>
    <alternativeName>
        <fullName evidence="7">MEP cytidylyltransferase</fullName>
        <shortName evidence="7">MCT</shortName>
    </alternativeName>
</protein>